<evidence type="ECO:0000256" key="1">
    <source>
        <dbReference type="ARBA" id="ARBA00003236"/>
    </source>
</evidence>
<gene>
    <name evidence="9" type="ORF">DI555_04725</name>
</gene>
<dbReference type="GO" id="GO:0016810">
    <property type="term" value="F:hydrolase activity, acting on carbon-nitrogen (but not peptide) bonds"/>
    <property type="evidence" value="ECO:0007669"/>
    <property type="project" value="InterPro"/>
</dbReference>
<dbReference type="Proteomes" id="UP000249082">
    <property type="component" value="Unassembled WGS sequence"/>
</dbReference>
<feature type="domain" description="NodB homology" evidence="8">
    <location>
        <begin position="9"/>
        <end position="102"/>
    </location>
</feature>
<evidence type="ECO:0000313" key="10">
    <source>
        <dbReference type="Proteomes" id="UP000249082"/>
    </source>
</evidence>
<evidence type="ECO:0000256" key="6">
    <source>
        <dbReference type="ARBA" id="ARBA00032976"/>
    </source>
</evidence>
<proteinExistence type="inferred from homology"/>
<feature type="region of interest" description="Disordered" evidence="7">
    <location>
        <begin position="223"/>
        <end position="251"/>
    </location>
</feature>
<keyword evidence="4" id="KW-0479">Metal-binding</keyword>
<protein>
    <recommendedName>
        <fullName evidence="3">Chitooligosaccharide deacetylase</fullName>
    </recommendedName>
    <alternativeName>
        <fullName evidence="6">Nodulation protein B</fullName>
    </alternativeName>
</protein>
<keyword evidence="5" id="KW-0378">Hydrolase</keyword>
<organism evidence="9 10">
    <name type="scientific">Novosphingobium pentaromativorans</name>
    <dbReference type="NCBI Taxonomy" id="205844"/>
    <lineage>
        <taxon>Bacteria</taxon>
        <taxon>Pseudomonadati</taxon>
        <taxon>Pseudomonadota</taxon>
        <taxon>Alphaproteobacteria</taxon>
        <taxon>Sphingomonadales</taxon>
        <taxon>Sphingomonadaceae</taxon>
        <taxon>Novosphingobium</taxon>
    </lineage>
</organism>
<dbReference type="PANTHER" id="PTHR10587">
    <property type="entry name" value="GLYCOSYL TRANSFERASE-RELATED"/>
    <property type="match status" value="1"/>
</dbReference>
<accession>A0A2W5NTI5</accession>
<dbReference type="InterPro" id="IPR011330">
    <property type="entry name" value="Glyco_hydro/deAcase_b/a-brl"/>
</dbReference>
<dbReference type="PANTHER" id="PTHR10587:SF133">
    <property type="entry name" value="CHITIN DEACETYLASE 1-RELATED"/>
    <property type="match status" value="1"/>
</dbReference>
<dbReference type="EMBL" id="QFPX01000003">
    <property type="protein sequence ID" value="PZQ56756.1"/>
    <property type="molecule type" value="Genomic_DNA"/>
</dbReference>
<evidence type="ECO:0000256" key="3">
    <source>
        <dbReference type="ARBA" id="ARBA00020071"/>
    </source>
</evidence>
<dbReference type="GO" id="GO:0005975">
    <property type="term" value="P:carbohydrate metabolic process"/>
    <property type="evidence" value="ECO:0007669"/>
    <property type="project" value="InterPro"/>
</dbReference>
<dbReference type="SUPFAM" id="SSF88713">
    <property type="entry name" value="Glycoside hydrolase/deacetylase"/>
    <property type="match status" value="1"/>
</dbReference>
<dbReference type="GO" id="GO:0046872">
    <property type="term" value="F:metal ion binding"/>
    <property type="evidence" value="ECO:0007669"/>
    <property type="project" value="UniProtKB-KW"/>
</dbReference>
<dbReference type="InterPro" id="IPR050248">
    <property type="entry name" value="Polysacc_deacetylase_ArnD"/>
</dbReference>
<dbReference type="GO" id="GO:0016020">
    <property type="term" value="C:membrane"/>
    <property type="evidence" value="ECO:0007669"/>
    <property type="project" value="TreeGrafter"/>
</dbReference>
<evidence type="ECO:0000256" key="2">
    <source>
        <dbReference type="ARBA" id="ARBA00010973"/>
    </source>
</evidence>
<evidence type="ECO:0000256" key="7">
    <source>
        <dbReference type="SAM" id="MobiDB-lite"/>
    </source>
</evidence>
<comment type="similarity">
    <text evidence="2">Belongs to the polysaccharide deacetylase family.</text>
</comment>
<reference evidence="9 10" key="1">
    <citation type="submission" date="2017-08" db="EMBL/GenBank/DDBJ databases">
        <title>Infants hospitalized years apart are colonized by the same room-sourced microbial strains.</title>
        <authorList>
            <person name="Brooks B."/>
            <person name="Olm M.R."/>
            <person name="Firek B.A."/>
            <person name="Baker R."/>
            <person name="Thomas B.C."/>
            <person name="Morowitz M.J."/>
            <person name="Banfield J.F."/>
        </authorList>
    </citation>
    <scope>NUCLEOTIDE SEQUENCE [LARGE SCALE GENOMIC DNA]</scope>
    <source>
        <strain evidence="9">S2_005_002_R2_33</strain>
    </source>
</reference>
<comment type="caution">
    <text evidence="9">The sequence shown here is derived from an EMBL/GenBank/DDBJ whole genome shotgun (WGS) entry which is preliminary data.</text>
</comment>
<evidence type="ECO:0000256" key="5">
    <source>
        <dbReference type="ARBA" id="ARBA00022801"/>
    </source>
</evidence>
<name>A0A2W5NTI5_9SPHN</name>
<dbReference type="Gene3D" id="3.20.20.370">
    <property type="entry name" value="Glycoside hydrolase/deacetylase"/>
    <property type="match status" value="1"/>
</dbReference>
<dbReference type="InterPro" id="IPR002509">
    <property type="entry name" value="NODB_dom"/>
</dbReference>
<dbReference type="Pfam" id="PF01522">
    <property type="entry name" value="Polysacc_deac_1"/>
    <property type="match status" value="1"/>
</dbReference>
<dbReference type="AlphaFoldDB" id="A0A2W5NTI5"/>
<evidence type="ECO:0000259" key="8">
    <source>
        <dbReference type="Pfam" id="PF01522"/>
    </source>
</evidence>
<comment type="function">
    <text evidence="1">Is involved in generating a small heat-stable compound (Nod), an acylated oligomer of N-acetylglucosamine, that stimulates mitosis in various plant protoplasts.</text>
</comment>
<evidence type="ECO:0000256" key="4">
    <source>
        <dbReference type="ARBA" id="ARBA00022723"/>
    </source>
</evidence>
<evidence type="ECO:0000313" key="9">
    <source>
        <dbReference type="EMBL" id="PZQ56756.1"/>
    </source>
</evidence>
<sequence length="251" mass="27190">MPYPAGETPVSVVDAIVAALKQAGAPAFGFVNAGKGEADGRNTVLDHWRAAGFPIGNHGFRHLNLDQIGAAEFVAEIDRNQAVLAPRGMKPWLRYPFLAEGKDPAARDAVRKALAARNYRIAGVSLSFDDWAWNAPYARCAAQGDAAAIADLETRFLDAARADAEAARAASQARFGRDVPYVLLLHVGAFDARMMPRLLALYRDMGFRFVTLEQAQRDRFYAATDPARPGPTPALLRTTPLSRPSDEVCPA</sequence>